<dbReference type="GO" id="GO:0005737">
    <property type="term" value="C:cytoplasm"/>
    <property type="evidence" value="ECO:0007669"/>
    <property type="project" value="TreeGrafter"/>
</dbReference>
<dbReference type="InterPro" id="IPR026838">
    <property type="entry name" value="YheC/D"/>
</dbReference>
<dbReference type="RefSeq" id="WP_213515839.1">
    <property type="nucleotide sequence ID" value="NZ_BOSE01000004.1"/>
</dbReference>
<evidence type="ECO:0000259" key="2">
    <source>
        <dbReference type="PROSITE" id="PS50975"/>
    </source>
</evidence>
<keyword evidence="1" id="KW-0067">ATP-binding</keyword>
<accession>A0A919YNA4</accession>
<dbReference type="GO" id="GO:0005524">
    <property type="term" value="F:ATP binding"/>
    <property type="evidence" value="ECO:0007669"/>
    <property type="project" value="UniProtKB-UniRule"/>
</dbReference>
<dbReference type="GO" id="GO:0009432">
    <property type="term" value="P:SOS response"/>
    <property type="evidence" value="ECO:0007669"/>
    <property type="project" value="TreeGrafter"/>
</dbReference>
<dbReference type="EMBL" id="BOSE01000004">
    <property type="protein sequence ID" value="GIP17023.1"/>
    <property type="molecule type" value="Genomic_DNA"/>
</dbReference>
<evidence type="ECO:0000313" key="4">
    <source>
        <dbReference type="Proteomes" id="UP000683139"/>
    </source>
</evidence>
<feature type="domain" description="ATP-grasp" evidence="2">
    <location>
        <begin position="124"/>
        <end position="360"/>
    </location>
</feature>
<dbReference type="GO" id="GO:0018169">
    <property type="term" value="F:ribosomal S6-glutamic acid ligase activity"/>
    <property type="evidence" value="ECO:0007669"/>
    <property type="project" value="TreeGrafter"/>
</dbReference>
<protein>
    <recommendedName>
        <fullName evidence="2">ATP-grasp domain-containing protein</fullName>
    </recommendedName>
</protein>
<dbReference type="AlphaFoldDB" id="A0A919YNA4"/>
<keyword evidence="1" id="KW-0547">Nucleotide-binding</keyword>
<dbReference type="InterPro" id="IPR011761">
    <property type="entry name" value="ATP-grasp"/>
</dbReference>
<keyword evidence="4" id="KW-1185">Reference proteome</keyword>
<sequence length="367" mass="42258">MPRIPLGILTLYLNDAGLLEERNIYEHMTIEGDKLDLDVIVFTPSPGDVSEHGKQVKAHLYDPKRKRWHRKWMPMPRLVFDRCRIQKSHRMKELREFKQKFPDIQFLNRPLGNKWTMHQKLLDSPYIRSYLPHTIKYFQSQDVIQMLKQYHVVYVKPVNGTGGRGILRIERQSSTSVKIEGRDLERRIITPRTLSVSGLRAFIAKWSDQTASYLVQQGIPLTLDNGRVHDYRILVQKDGSGQWRVTGGAGRVGAERSITANLHGGGSAVAMTQLIQSFVAPTVNLAQIQDEVNALSIRVASFLEDSGYVLCEIAIDIAIDRNGKIWIIELNPKPAREVFKEIGEPERYMEAIRRPLEYAKYMYLYKT</sequence>
<dbReference type="PANTHER" id="PTHR21621">
    <property type="entry name" value="RIBOSOMAL PROTEIN S6 MODIFICATION PROTEIN"/>
    <property type="match status" value="1"/>
</dbReference>
<dbReference type="PROSITE" id="PS50975">
    <property type="entry name" value="ATP_GRASP"/>
    <property type="match status" value="1"/>
</dbReference>
<evidence type="ECO:0000256" key="1">
    <source>
        <dbReference type="PROSITE-ProRule" id="PRU00409"/>
    </source>
</evidence>
<name>A0A919YNA4_9BACL</name>
<comment type="caution">
    <text evidence="3">The sequence shown here is derived from an EMBL/GenBank/DDBJ whole genome shotgun (WGS) entry which is preliminary data.</text>
</comment>
<reference evidence="3" key="1">
    <citation type="submission" date="2021-03" db="EMBL/GenBank/DDBJ databases">
        <title>Antimicrobial resistance genes in bacteria isolated from Japanese honey, and their potential for conferring macrolide and lincosamide resistance in the American foulbrood pathogen Paenibacillus larvae.</title>
        <authorList>
            <person name="Okamoto M."/>
            <person name="Kumagai M."/>
            <person name="Kanamori H."/>
            <person name="Takamatsu D."/>
        </authorList>
    </citation>
    <scope>NUCLEOTIDE SEQUENCE</scope>
    <source>
        <strain evidence="3">J40TS1</strain>
    </source>
</reference>
<dbReference type="Proteomes" id="UP000683139">
    <property type="component" value="Unassembled WGS sequence"/>
</dbReference>
<proteinExistence type="predicted"/>
<dbReference type="GO" id="GO:0046872">
    <property type="term" value="F:metal ion binding"/>
    <property type="evidence" value="ECO:0007669"/>
    <property type="project" value="InterPro"/>
</dbReference>
<gene>
    <name evidence="3" type="ORF">J40TS1_26650</name>
</gene>
<dbReference type="PANTHER" id="PTHR21621:SF0">
    <property type="entry name" value="BETA-CITRYLGLUTAMATE SYNTHASE B-RELATED"/>
    <property type="match status" value="1"/>
</dbReference>
<evidence type="ECO:0000313" key="3">
    <source>
        <dbReference type="EMBL" id="GIP17023.1"/>
    </source>
</evidence>
<dbReference type="Gene3D" id="3.30.470.20">
    <property type="entry name" value="ATP-grasp fold, B domain"/>
    <property type="match status" value="1"/>
</dbReference>
<dbReference type="Pfam" id="PF14398">
    <property type="entry name" value="ATPgrasp_YheCD"/>
    <property type="match status" value="1"/>
</dbReference>
<organism evidence="3 4">
    <name type="scientific">Paenibacillus montaniterrae</name>
    <dbReference type="NCBI Taxonomy" id="429341"/>
    <lineage>
        <taxon>Bacteria</taxon>
        <taxon>Bacillati</taxon>
        <taxon>Bacillota</taxon>
        <taxon>Bacilli</taxon>
        <taxon>Bacillales</taxon>
        <taxon>Paenibacillaceae</taxon>
        <taxon>Paenibacillus</taxon>
    </lineage>
</organism>
<dbReference type="SUPFAM" id="SSF56059">
    <property type="entry name" value="Glutathione synthetase ATP-binding domain-like"/>
    <property type="match status" value="1"/>
</dbReference>